<evidence type="ECO:0000256" key="1">
    <source>
        <dbReference type="ARBA" id="ARBA00010748"/>
    </source>
</evidence>
<comment type="caution">
    <text evidence="6">The sequence shown here is derived from an EMBL/GenBank/DDBJ whole genome shotgun (WGS) entry which is preliminary data.</text>
</comment>
<keyword evidence="4 5" id="KW-0862">Zinc</keyword>
<reference evidence="6 7" key="2">
    <citation type="submission" date="2007-06" db="EMBL/GenBank/DDBJ databases">
        <title>Draft genome sequence of Pseudoflavonifractor capillosus ATCC 29799.</title>
        <authorList>
            <person name="Sudarsanam P."/>
            <person name="Ley R."/>
            <person name="Guruge J."/>
            <person name="Turnbaugh P.J."/>
            <person name="Mahowald M."/>
            <person name="Liep D."/>
            <person name="Gordon J."/>
        </authorList>
    </citation>
    <scope>NUCLEOTIDE SEQUENCE [LARGE SCALE GENOMIC DNA]</scope>
    <source>
        <strain evidence="6 7">ATCC 29799</strain>
    </source>
</reference>
<evidence type="ECO:0000256" key="5">
    <source>
        <dbReference type="HAMAP-Rule" id="MF_00213"/>
    </source>
</evidence>
<evidence type="ECO:0000256" key="3">
    <source>
        <dbReference type="ARBA" id="ARBA00022723"/>
    </source>
</evidence>
<name>A6NTF0_9FIRM</name>
<dbReference type="PANTHER" id="PTHR34535:SF3">
    <property type="entry name" value="HYDROGENASE MATURATION FACTOR HYPA"/>
    <property type="match status" value="1"/>
</dbReference>
<proteinExistence type="inferred from homology"/>
<dbReference type="Proteomes" id="UP000003639">
    <property type="component" value="Unassembled WGS sequence"/>
</dbReference>
<accession>A6NTF0</accession>
<dbReference type="eggNOG" id="COG0375">
    <property type="taxonomic scope" value="Bacteria"/>
</dbReference>
<dbReference type="Gene3D" id="3.30.2320.80">
    <property type="match status" value="1"/>
</dbReference>
<feature type="binding site" evidence="5">
    <location>
        <position position="2"/>
    </location>
    <ligand>
        <name>Ni(2+)</name>
        <dbReference type="ChEBI" id="CHEBI:49786"/>
    </ligand>
</feature>
<dbReference type="AlphaFoldDB" id="A6NTF0"/>
<dbReference type="PIRSF" id="PIRSF004761">
    <property type="entry name" value="Hydrgn_mat_HypA"/>
    <property type="match status" value="1"/>
</dbReference>
<dbReference type="GO" id="GO:0051604">
    <property type="term" value="P:protein maturation"/>
    <property type="evidence" value="ECO:0007669"/>
    <property type="project" value="InterPro"/>
</dbReference>
<evidence type="ECO:0000313" key="7">
    <source>
        <dbReference type="Proteomes" id="UP000003639"/>
    </source>
</evidence>
<feature type="binding site" evidence="5">
    <location>
        <position position="75"/>
    </location>
    <ligand>
        <name>Zn(2+)</name>
        <dbReference type="ChEBI" id="CHEBI:29105"/>
    </ligand>
</feature>
<comment type="function">
    <text evidence="5">Involved in the maturation of [NiFe] hydrogenases. Required for nickel insertion into the metal center of the hydrogenase.</text>
</comment>
<feature type="binding site" evidence="5">
    <location>
        <position position="91"/>
    </location>
    <ligand>
        <name>Zn(2+)</name>
        <dbReference type="ChEBI" id="CHEBI:29105"/>
    </ligand>
</feature>
<dbReference type="Pfam" id="PF01155">
    <property type="entry name" value="HypA"/>
    <property type="match status" value="1"/>
</dbReference>
<dbReference type="InterPro" id="IPR000688">
    <property type="entry name" value="HypA/HybF"/>
</dbReference>
<protein>
    <recommendedName>
        <fullName evidence="5">Hydrogenase maturation factor HypA</fullName>
    </recommendedName>
</protein>
<dbReference type="EMBL" id="AAXG02000010">
    <property type="protein sequence ID" value="EDN00713.1"/>
    <property type="molecule type" value="Genomic_DNA"/>
</dbReference>
<dbReference type="GO" id="GO:0008270">
    <property type="term" value="F:zinc ion binding"/>
    <property type="evidence" value="ECO:0007669"/>
    <property type="project" value="UniProtKB-UniRule"/>
</dbReference>
<dbReference type="STRING" id="411467.BACCAP_01479"/>
<dbReference type="HAMAP" id="MF_00213">
    <property type="entry name" value="HypA_HybF"/>
    <property type="match status" value="1"/>
</dbReference>
<sequence>MHELGLVFQMAKVVEESLAGEENITAIDTVVVEIGEISSVVPHYFESCFPAAASRCPLFEGARLVIEKIPAVARCKGCGTLFPVVEHEGYCPDCGSFDKDLLSGREFNIKEVVVR</sequence>
<evidence type="ECO:0000256" key="4">
    <source>
        <dbReference type="ARBA" id="ARBA00022833"/>
    </source>
</evidence>
<keyword evidence="2 5" id="KW-0533">Nickel</keyword>
<dbReference type="GO" id="GO:0016151">
    <property type="term" value="F:nickel cation binding"/>
    <property type="evidence" value="ECO:0007669"/>
    <property type="project" value="UniProtKB-UniRule"/>
</dbReference>
<feature type="binding site" evidence="5">
    <location>
        <position position="94"/>
    </location>
    <ligand>
        <name>Zn(2+)</name>
        <dbReference type="ChEBI" id="CHEBI:29105"/>
    </ligand>
</feature>
<feature type="binding site" evidence="5">
    <location>
        <position position="78"/>
    </location>
    <ligand>
        <name>Zn(2+)</name>
        <dbReference type="ChEBI" id="CHEBI:29105"/>
    </ligand>
</feature>
<evidence type="ECO:0000313" key="6">
    <source>
        <dbReference type="EMBL" id="EDN00713.1"/>
    </source>
</evidence>
<reference evidence="6 7" key="1">
    <citation type="submission" date="2007-04" db="EMBL/GenBank/DDBJ databases">
        <authorList>
            <person name="Fulton L."/>
            <person name="Clifton S."/>
            <person name="Fulton B."/>
            <person name="Xu J."/>
            <person name="Minx P."/>
            <person name="Pepin K.H."/>
            <person name="Johnson M."/>
            <person name="Thiruvilangam P."/>
            <person name="Bhonagiri V."/>
            <person name="Nash W.E."/>
            <person name="Mardis E.R."/>
            <person name="Wilson R.K."/>
        </authorList>
    </citation>
    <scope>NUCLEOTIDE SEQUENCE [LARGE SCALE GENOMIC DNA]</scope>
    <source>
        <strain evidence="6 7">ATCC 29799</strain>
    </source>
</reference>
<dbReference type="OrthoDB" id="9800361at2"/>
<dbReference type="PROSITE" id="PS01249">
    <property type="entry name" value="HYPA"/>
    <property type="match status" value="1"/>
</dbReference>
<dbReference type="PANTHER" id="PTHR34535">
    <property type="entry name" value="HYDROGENASE MATURATION FACTOR HYPA"/>
    <property type="match status" value="1"/>
</dbReference>
<dbReference type="RefSeq" id="WP_006572027.1">
    <property type="nucleotide sequence ID" value="NZ_AAXG02000010.1"/>
</dbReference>
<comment type="similarity">
    <text evidence="1 5">Belongs to the HypA/HybF family.</text>
</comment>
<organism evidence="6 7">
    <name type="scientific">Pseudoflavonifractor capillosus ATCC 29799</name>
    <dbReference type="NCBI Taxonomy" id="411467"/>
    <lineage>
        <taxon>Bacteria</taxon>
        <taxon>Bacillati</taxon>
        <taxon>Bacillota</taxon>
        <taxon>Clostridia</taxon>
        <taxon>Eubacteriales</taxon>
        <taxon>Oscillospiraceae</taxon>
        <taxon>Pseudoflavonifractor</taxon>
    </lineage>
</organism>
<gene>
    <name evidence="5" type="primary">hypA</name>
    <name evidence="6" type="ORF">BACCAP_01479</name>
</gene>
<keyword evidence="7" id="KW-1185">Reference proteome</keyword>
<evidence type="ECO:0000256" key="2">
    <source>
        <dbReference type="ARBA" id="ARBA00022596"/>
    </source>
</evidence>
<keyword evidence="3 5" id="KW-0479">Metal-binding</keyword>
<dbReference type="InterPro" id="IPR020538">
    <property type="entry name" value="Hydgase_Ni_incorp_HypA/HybF_CS"/>
</dbReference>